<gene>
    <name evidence="4" type="ORF">POTOM_028122</name>
</gene>
<keyword evidence="5" id="KW-1185">Reference proteome</keyword>
<dbReference type="EMBL" id="JAAWWB010000014">
    <property type="protein sequence ID" value="KAG6766943.1"/>
    <property type="molecule type" value="Genomic_DNA"/>
</dbReference>
<sequence length="212" mass="23791">MRTPGSVETLKSLFYEARARLEHPVYGSAGYVYSLQRQIVKVNEHLFIAKKELASSIGEEHAGLPSYIPPIRLQKQLNRSSSFPSPPILKSAPHAAVKWDLSKIDRKEIDFFTAAATLHHQGIPTVIPLTNNGPTPDLRQQKQQDFVGEADLTLDHELDKMDHSSSQIDQSPADHCLNINSGHRRDSTKRKREDILVRGVNHFHGGVEYAND</sequence>
<protein>
    <recommendedName>
        <fullName evidence="3">LOB domain-containing protein</fullName>
    </recommendedName>
</protein>
<feature type="domain" description="LOB" evidence="3">
    <location>
        <begin position="8"/>
        <end position="49"/>
    </location>
</feature>
<evidence type="ECO:0000313" key="5">
    <source>
        <dbReference type="Proteomes" id="UP000886885"/>
    </source>
</evidence>
<dbReference type="OrthoDB" id="810202at2759"/>
<dbReference type="Proteomes" id="UP000886885">
    <property type="component" value="Chromosome 7D"/>
</dbReference>
<dbReference type="InterPro" id="IPR004883">
    <property type="entry name" value="LOB"/>
</dbReference>
<evidence type="ECO:0000256" key="2">
    <source>
        <dbReference type="SAM" id="MobiDB-lite"/>
    </source>
</evidence>
<comment type="similarity">
    <text evidence="1">Belongs to the LOB domain-containing protein family.</text>
</comment>
<proteinExistence type="inferred from homology"/>
<evidence type="ECO:0000256" key="1">
    <source>
        <dbReference type="ARBA" id="ARBA00005474"/>
    </source>
</evidence>
<feature type="region of interest" description="Disordered" evidence="2">
    <location>
        <begin position="162"/>
        <end position="190"/>
    </location>
</feature>
<comment type="caution">
    <text evidence="4">The sequence shown here is derived from an EMBL/GenBank/DDBJ whole genome shotgun (WGS) entry which is preliminary data.</text>
</comment>
<name>A0A8X7Z8E1_POPTO</name>
<dbReference type="Pfam" id="PF03195">
    <property type="entry name" value="LOB"/>
    <property type="match status" value="1"/>
</dbReference>
<accession>A0A8X7Z8E1</accession>
<organism evidence="4 5">
    <name type="scientific">Populus tomentosa</name>
    <name type="common">Chinese white poplar</name>
    <dbReference type="NCBI Taxonomy" id="118781"/>
    <lineage>
        <taxon>Eukaryota</taxon>
        <taxon>Viridiplantae</taxon>
        <taxon>Streptophyta</taxon>
        <taxon>Embryophyta</taxon>
        <taxon>Tracheophyta</taxon>
        <taxon>Spermatophyta</taxon>
        <taxon>Magnoliopsida</taxon>
        <taxon>eudicotyledons</taxon>
        <taxon>Gunneridae</taxon>
        <taxon>Pentapetalae</taxon>
        <taxon>rosids</taxon>
        <taxon>fabids</taxon>
        <taxon>Malpighiales</taxon>
        <taxon>Salicaceae</taxon>
        <taxon>Saliceae</taxon>
        <taxon>Populus</taxon>
    </lineage>
</organism>
<evidence type="ECO:0000313" key="4">
    <source>
        <dbReference type="EMBL" id="KAG6766943.1"/>
    </source>
</evidence>
<reference evidence="4" key="1">
    <citation type="journal article" date="2020" name="bioRxiv">
        <title>Hybrid origin of Populus tomentosa Carr. identified through genome sequencing and phylogenomic analysis.</title>
        <authorList>
            <person name="An X."/>
            <person name="Gao K."/>
            <person name="Chen Z."/>
            <person name="Li J."/>
            <person name="Yang X."/>
            <person name="Yang X."/>
            <person name="Zhou J."/>
            <person name="Guo T."/>
            <person name="Zhao T."/>
            <person name="Huang S."/>
            <person name="Miao D."/>
            <person name="Khan W.U."/>
            <person name="Rao P."/>
            <person name="Ye M."/>
            <person name="Lei B."/>
            <person name="Liao W."/>
            <person name="Wang J."/>
            <person name="Ji L."/>
            <person name="Li Y."/>
            <person name="Guo B."/>
            <person name="Mustafa N.S."/>
            <person name="Li S."/>
            <person name="Yun Q."/>
            <person name="Keller S.R."/>
            <person name="Mao J."/>
            <person name="Zhang R."/>
            <person name="Strauss S.H."/>
        </authorList>
    </citation>
    <scope>NUCLEOTIDE SEQUENCE</scope>
    <source>
        <strain evidence="4">GM15</strain>
        <tissue evidence="4">Leaf</tissue>
    </source>
</reference>
<evidence type="ECO:0000259" key="3">
    <source>
        <dbReference type="Pfam" id="PF03195"/>
    </source>
</evidence>
<dbReference type="AlphaFoldDB" id="A0A8X7Z8E1"/>